<dbReference type="GO" id="GO:0016747">
    <property type="term" value="F:acyltransferase activity, transferring groups other than amino-acyl groups"/>
    <property type="evidence" value="ECO:0007669"/>
    <property type="project" value="InterPro"/>
</dbReference>
<keyword evidence="1 4" id="KW-0808">Transferase</keyword>
<dbReference type="PROSITE" id="PS51186">
    <property type="entry name" value="GNAT"/>
    <property type="match status" value="1"/>
</dbReference>
<sequence length="162" mass="17366">MSAERPGAANLRPAVYPGAMTMRIRRSRPADVTRLHAIWREAVLATHDFLSAEDFAAIDALAALWVAVDGEDRPVAFMGLSEAHVDSLFVDPAMHGRGIGAAMIDHARGGAAGLGGTALSVDVNEQNDKAVGFYAHLGFRVTGRSERDDEGRPYPLLHMTMA</sequence>
<evidence type="ECO:0000313" key="4">
    <source>
        <dbReference type="EMBL" id="PTD19298.1"/>
    </source>
</evidence>
<dbReference type="Proteomes" id="UP000241206">
    <property type="component" value="Unassembled WGS sequence"/>
</dbReference>
<keyword evidence="2" id="KW-0012">Acyltransferase</keyword>
<gene>
    <name evidence="4" type="ORF">CV103_13100</name>
</gene>
<dbReference type="SUPFAM" id="SSF55729">
    <property type="entry name" value="Acyl-CoA N-acyltransferases (Nat)"/>
    <property type="match status" value="1"/>
</dbReference>
<evidence type="ECO:0000259" key="3">
    <source>
        <dbReference type="PROSITE" id="PS51186"/>
    </source>
</evidence>
<comment type="caution">
    <text evidence="4">The sequence shown here is derived from an EMBL/GenBank/DDBJ whole genome shotgun (WGS) entry which is preliminary data.</text>
</comment>
<dbReference type="NCBIfam" id="NF007807">
    <property type="entry name" value="PRK10514.1"/>
    <property type="match status" value="1"/>
</dbReference>
<organism evidence="4 5">
    <name type="scientific">Edaphosphingomonas fennica</name>
    <dbReference type="NCBI Taxonomy" id="114404"/>
    <lineage>
        <taxon>Bacteria</taxon>
        <taxon>Pseudomonadati</taxon>
        <taxon>Pseudomonadota</taxon>
        <taxon>Alphaproteobacteria</taxon>
        <taxon>Sphingomonadales</taxon>
        <taxon>Rhizorhabdaceae</taxon>
        <taxon>Edaphosphingomonas</taxon>
    </lineage>
</organism>
<dbReference type="Gene3D" id="3.40.630.30">
    <property type="match status" value="1"/>
</dbReference>
<reference evidence="4 5" key="1">
    <citation type="submission" date="2017-11" db="EMBL/GenBank/DDBJ databases">
        <title>Sphingomonas oleivorans sp. nov., isolated from oil-contaminated soil.</title>
        <authorList>
            <person name="Wang L."/>
            <person name="Chen L."/>
        </authorList>
    </citation>
    <scope>NUCLEOTIDE SEQUENCE [LARGE SCALE GENOMIC DNA]</scope>
    <source>
        <strain evidence="4 5">K101</strain>
    </source>
</reference>
<name>A0A2T4HU10_9SPHN</name>
<proteinExistence type="predicted"/>
<protein>
    <submittedName>
        <fullName evidence="4">Acetyltransferase</fullName>
    </submittedName>
</protein>
<dbReference type="PANTHER" id="PTHR43800">
    <property type="entry name" value="PEPTIDYL-LYSINE N-ACETYLTRANSFERASE YJAB"/>
    <property type="match status" value="1"/>
</dbReference>
<dbReference type="AlphaFoldDB" id="A0A2T4HU10"/>
<dbReference type="InterPro" id="IPR016181">
    <property type="entry name" value="Acyl_CoA_acyltransferase"/>
</dbReference>
<feature type="domain" description="N-acetyltransferase" evidence="3">
    <location>
        <begin position="22"/>
        <end position="162"/>
    </location>
</feature>
<accession>A0A2T4HU10</accession>
<evidence type="ECO:0000256" key="1">
    <source>
        <dbReference type="ARBA" id="ARBA00022679"/>
    </source>
</evidence>
<dbReference type="EMBL" id="PHHF01000054">
    <property type="protein sequence ID" value="PTD19298.1"/>
    <property type="molecule type" value="Genomic_DNA"/>
</dbReference>
<dbReference type="InterPro" id="IPR000182">
    <property type="entry name" value="GNAT_dom"/>
</dbReference>
<dbReference type="PANTHER" id="PTHR43800:SF1">
    <property type="entry name" value="PEPTIDYL-LYSINE N-ACETYLTRANSFERASE YJAB"/>
    <property type="match status" value="1"/>
</dbReference>
<dbReference type="Pfam" id="PF13673">
    <property type="entry name" value="Acetyltransf_10"/>
    <property type="match status" value="1"/>
</dbReference>
<evidence type="ECO:0000313" key="5">
    <source>
        <dbReference type="Proteomes" id="UP000241206"/>
    </source>
</evidence>
<dbReference type="CDD" id="cd04301">
    <property type="entry name" value="NAT_SF"/>
    <property type="match status" value="1"/>
</dbReference>
<keyword evidence="5" id="KW-1185">Reference proteome</keyword>
<evidence type="ECO:0000256" key="2">
    <source>
        <dbReference type="ARBA" id="ARBA00023315"/>
    </source>
</evidence>